<proteinExistence type="inferred from homology"/>
<dbReference type="GO" id="GO:0005829">
    <property type="term" value="C:cytosol"/>
    <property type="evidence" value="ECO:0007669"/>
    <property type="project" value="TreeGrafter"/>
</dbReference>
<sequence>MTTGRVMALDVGKIRVGVALSDPLGYTAQPLLTLWRKTRGEDLRSLLRLIRKHEVVRIVVGNPLHMSGDVSPWAAKVHEFAEELQKRSGLPLQLWDERLSSVAAHEILNEAGHRRRERKYVIDQVAAVVILQGWMEATAQAEAKAALEQSDFGDVSDQDTREGK</sequence>
<dbReference type="SUPFAM" id="SSF53098">
    <property type="entry name" value="Ribonuclease H-like"/>
    <property type="match status" value="1"/>
</dbReference>
<evidence type="ECO:0000313" key="7">
    <source>
        <dbReference type="EMBL" id="NYF92000.1"/>
    </source>
</evidence>
<dbReference type="EC" id="3.1.-.-" evidence="5"/>
<evidence type="ECO:0000259" key="6">
    <source>
        <dbReference type="SMART" id="SM00732"/>
    </source>
</evidence>
<dbReference type="NCBIfam" id="TIGR00250">
    <property type="entry name" value="RNAse_H_YqgF"/>
    <property type="match status" value="1"/>
</dbReference>
<dbReference type="EMBL" id="JACCCU010000003">
    <property type="protein sequence ID" value="NYF92000.1"/>
    <property type="molecule type" value="Genomic_DNA"/>
</dbReference>
<gene>
    <name evidence="7" type="ORF">HDF08_004119</name>
</gene>
<dbReference type="PANTHER" id="PTHR33317">
    <property type="entry name" value="POLYNUCLEOTIDYL TRANSFERASE, RIBONUCLEASE H-LIKE SUPERFAMILY PROTEIN"/>
    <property type="match status" value="1"/>
</dbReference>
<dbReference type="InterPro" id="IPR006641">
    <property type="entry name" value="YqgF/RNaseH-like_dom"/>
</dbReference>
<comment type="similarity">
    <text evidence="5">Belongs to the YqgF HJR family.</text>
</comment>
<feature type="domain" description="YqgF/RNase H-like" evidence="6">
    <location>
        <begin position="4"/>
        <end position="104"/>
    </location>
</feature>
<evidence type="ECO:0000256" key="5">
    <source>
        <dbReference type="HAMAP-Rule" id="MF_00651"/>
    </source>
</evidence>
<dbReference type="HAMAP" id="MF_00651">
    <property type="entry name" value="Nuclease_YqgF"/>
    <property type="match status" value="1"/>
</dbReference>
<keyword evidence="4 5" id="KW-0378">Hydrolase</keyword>
<evidence type="ECO:0000256" key="3">
    <source>
        <dbReference type="ARBA" id="ARBA00022722"/>
    </source>
</evidence>
<dbReference type="PANTHER" id="PTHR33317:SF4">
    <property type="entry name" value="POLYNUCLEOTIDYL TRANSFERASE, RIBONUCLEASE H-LIKE SUPERFAMILY PROTEIN"/>
    <property type="match status" value="1"/>
</dbReference>
<dbReference type="GO" id="GO:0004518">
    <property type="term" value="F:nuclease activity"/>
    <property type="evidence" value="ECO:0007669"/>
    <property type="project" value="UniProtKB-KW"/>
</dbReference>
<dbReference type="SMART" id="SM00732">
    <property type="entry name" value="YqgFc"/>
    <property type="match status" value="1"/>
</dbReference>
<dbReference type="Proteomes" id="UP000564385">
    <property type="component" value="Unassembled WGS sequence"/>
</dbReference>
<dbReference type="InterPro" id="IPR037027">
    <property type="entry name" value="YqgF/RNaseH-like_dom_sf"/>
</dbReference>
<dbReference type="InterPro" id="IPR012337">
    <property type="entry name" value="RNaseH-like_sf"/>
</dbReference>
<dbReference type="Pfam" id="PF03652">
    <property type="entry name" value="RuvX"/>
    <property type="match status" value="1"/>
</dbReference>
<evidence type="ECO:0000256" key="2">
    <source>
        <dbReference type="ARBA" id="ARBA00022517"/>
    </source>
</evidence>
<evidence type="ECO:0000256" key="1">
    <source>
        <dbReference type="ARBA" id="ARBA00022490"/>
    </source>
</evidence>
<reference evidence="7 8" key="1">
    <citation type="submission" date="2020-07" db="EMBL/GenBank/DDBJ databases">
        <title>Genomic Encyclopedia of Type Strains, Phase IV (KMG-V): Genome sequencing to study the core and pangenomes of soil and plant-associated prokaryotes.</title>
        <authorList>
            <person name="Whitman W."/>
        </authorList>
    </citation>
    <scope>NUCLEOTIDE SEQUENCE [LARGE SCALE GENOMIC DNA]</scope>
    <source>
        <strain evidence="7 8">M8UP22</strain>
    </source>
</reference>
<organism evidence="7 8">
    <name type="scientific">Tunturiibacter lichenicola</name>
    <dbReference type="NCBI Taxonomy" id="2051959"/>
    <lineage>
        <taxon>Bacteria</taxon>
        <taxon>Pseudomonadati</taxon>
        <taxon>Acidobacteriota</taxon>
        <taxon>Terriglobia</taxon>
        <taxon>Terriglobales</taxon>
        <taxon>Acidobacteriaceae</taxon>
        <taxon>Tunturiibacter</taxon>
    </lineage>
</organism>
<dbReference type="Gene3D" id="3.30.420.140">
    <property type="entry name" value="YqgF/RNase H-like domain"/>
    <property type="match status" value="1"/>
</dbReference>
<keyword evidence="1 5" id="KW-0963">Cytoplasm</keyword>
<dbReference type="CDD" id="cd16964">
    <property type="entry name" value="YqgF"/>
    <property type="match status" value="1"/>
</dbReference>
<accession>A0A852VK37</accession>
<comment type="subcellular location">
    <subcellularLocation>
        <location evidence="5">Cytoplasm</location>
    </subcellularLocation>
</comment>
<dbReference type="GO" id="GO:0000967">
    <property type="term" value="P:rRNA 5'-end processing"/>
    <property type="evidence" value="ECO:0007669"/>
    <property type="project" value="UniProtKB-UniRule"/>
</dbReference>
<name>A0A852VK37_9BACT</name>
<dbReference type="InterPro" id="IPR005227">
    <property type="entry name" value="YqgF"/>
</dbReference>
<protein>
    <recommendedName>
        <fullName evidence="5">Putative pre-16S rRNA nuclease</fullName>
        <ecNumber evidence="5">3.1.-.-</ecNumber>
    </recommendedName>
</protein>
<dbReference type="AlphaFoldDB" id="A0A852VK37"/>
<keyword evidence="2 5" id="KW-0690">Ribosome biogenesis</keyword>
<evidence type="ECO:0000256" key="4">
    <source>
        <dbReference type="ARBA" id="ARBA00022801"/>
    </source>
</evidence>
<dbReference type="GO" id="GO:0016788">
    <property type="term" value="F:hydrolase activity, acting on ester bonds"/>
    <property type="evidence" value="ECO:0007669"/>
    <property type="project" value="UniProtKB-UniRule"/>
</dbReference>
<evidence type="ECO:0000313" key="8">
    <source>
        <dbReference type="Proteomes" id="UP000564385"/>
    </source>
</evidence>
<comment type="caution">
    <text evidence="7">The sequence shown here is derived from an EMBL/GenBank/DDBJ whole genome shotgun (WGS) entry which is preliminary data.</text>
</comment>
<comment type="function">
    <text evidence="5">Could be a nuclease involved in processing of the 5'-end of pre-16S rRNA.</text>
</comment>
<keyword evidence="3 5" id="KW-0540">Nuclease</keyword>